<accession>A0ABT5DHJ3</accession>
<name>A0ABT5DHJ3_9BACT</name>
<protein>
    <submittedName>
        <fullName evidence="1">Uncharacterized protein</fullName>
    </submittedName>
</protein>
<gene>
    <name evidence="1" type="ORF">POL68_31815</name>
</gene>
<keyword evidence="2" id="KW-1185">Reference proteome</keyword>
<dbReference type="Proteomes" id="UP001221838">
    <property type="component" value="Unassembled WGS sequence"/>
</dbReference>
<dbReference type="EMBL" id="JAQNDM010000002">
    <property type="protein sequence ID" value="MDC0713093.1"/>
    <property type="molecule type" value="Genomic_DNA"/>
</dbReference>
<evidence type="ECO:0000313" key="1">
    <source>
        <dbReference type="EMBL" id="MDC0713093.1"/>
    </source>
</evidence>
<sequence>MLEKHYGTAEQYDRAALLQNALDPGKQTPFHRLLARALLAEEVISLKPNEPESRSLSSVCQMAGLTDRDIQPNSFRNPLGFLVFNLFFNRETLERMSVHIWEDGFRVVQSEDLQVHSHRFPFRSWILRGELTNEVYDVRPTERDSGQKLFRIVYDQFRQSELNNTGTSVEYALAQRRTFHQGATYFMGTGEYHHTEVPQQDYTVTVFHTQTSASPSTPYVVGPSAEALYSFDRVTGLDSDVVAGSMTRLLSKLS</sequence>
<dbReference type="RefSeq" id="WP_272143280.1">
    <property type="nucleotide sequence ID" value="NZ_JAQNDM010000002.1"/>
</dbReference>
<proteinExistence type="predicted"/>
<organism evidence="1 2">
    <name type="scientific">Stigmatella ashevillensis</name>
    <dbReference type="NCBI Taxonomy" id="2995309"/>
    <lineage>
        <taxon>Bacteria</taxon>
        <taxon>Pseudomonadati</taxon>
        <taxon>Myxococcota</taxon>
        <taxon>Myxococcia</taxon>
        <taxon>Myxococcales</taxon>
        <taxon>Cystobacterineae</taxon>
        <taxon>Archangiaceae</taxon>
        <taxon>Stigmatella</taxon>
    </lineage>
</organism>
<reference evidence="1 2" key="1">
    <citation type="submission" date="2022-11" db="EMBL/GenBank/DDBJ databases">
        <title>Minimal conservation of predation-associated metabolite biosynthetic gene clusters underscores biosynthetic potential of Myxococcota including descriptions for ten novel species: Archangium lansinium sp. nov., Myxococcus landrumus sp. nov., Nannocystis bai.</title>
        <authorList>
            <person name="Ahearne A."/>
            <person name="Stevens C."/>
            <person name="Dowd S."/>
        </authorList>
    </citation>
    <scope>NUCLEOTIDE SEQUENCE [LARGE SCALE GENOMIC DNA]</scope>
    <source>
        <strain evidence="1 2">NCWAL01</strain>
    </source>
</reference>
<evidence type="ECO:0000313" key="2">
    <source>
        <dbReference type="Proteomes" id="UP001221838"/>
    </source>
</evidence>
<comment type="caution">
    <text evidence="1">The sequence shown here is derived from an EMBL/GenBank/DDBJ whole genome shotgun (WGS) entry which is preliminary data.</text>
</comment>